<gene>
    <name evidence="3" type="primary">LOC104699293</name>
</gene>
<dbReference type="PANTHER" id="PTHR31672:SF13">
    <property type="entry name" value="F-BOX PROTEIN CPR30-LIKE"/>
    <property type="match status" value="1"/>
</dbReference>
<organism evidence="2 3">
    <name type="scientific">Camelina sativa</name>
    <name type="common">False flax</name>
    <name type="synonym">Myagrum sativum</name>
    <dbReference type="NCBI Taxonomy" id="90675"/>
    <lineage>
        <taxon>Eukaryota</taxon>
        <taxon>Viridiplantae</taxon>
        <taxon>Streptophyta</taxon>
        <taxon>Embryophyta</taxon>
        <taxon>Tracheophyta</taxon>
        <taxon>Spermatophyta</taxon>
        <taxon>Magnoliopsida</taxon>
        <taxon>eudicotyledons</taxon>
        <taxon>Gunneridae</taxon>
        <taxon>Pentapetalae</taxon>
        <taxon>rosids</taxon>
        <taxon>malvids</taxon>
        <taxon>Brassicales</taxon>
        <taxon>Brassicaceae</taxon>
        <taxon>Camelineae</taxon>
        <taxon>Camelina</taxon>
    </lineage>
</organism>
<dbReference type="GeneID" id="104699293"/>
<dbReference type="Proteomes" id="UP000694864">
    <property type="component" value="Chromosome 6"/>
</dbReference>
<accession>A0ABM1RSG6</accession>
<sequence>MTSKIVIFVTKHKIDGNGEAVEWMRFMTVSIPDFPRLQHKCLDAQPSYFVDNEKRIFVCTCDETGHACIYIVKGDVFRKIPVGSMVGHRPSHLVYIPTFTPIPFTQISEKAVCKLWNALWEDKSFLKNYLACARPQFILRTNSKIFSVDIINLDNNNNNNNNPILEMHDITSDMPCTNLVHCDGFFLSSIWKKGFVVWNPWLRQKRLIENQEFRFCGLGYDNSRPKTTGYKVFGVDFCFDGSGKLYPKVAIYECNSDAWKFIVNAPSEHDWGMPQLDTIISLAGNLYWIAYHSPTREYFIRSFDFSKEMFKTFCRLPPNEQDFGYSQVLAVFRGDRFSVLRQSYMISKIVIFVTKHKIDGNGEAVAWMPLMTVSMPDFPRLQHKCLDSQPSYFVDNEKRLFVCTCDETGHACIYIVKGDVFRKIPVDSMVDLWPSHLTYIPSFIPIPFELPVSHV</sequence>
<name>A0ABM1RSG6_CAMSA</name>
<dbReference type="PANTHER" id="PTHR31672">
    <property type="entry name" value="BNACNNG10540D PROTEIN"/>
    <property type="match status" value="1"/>
</dbReference>
<dbReference type="InterPro" id="IPR006527">
    <property type="entry name" value="F-box-assoc_dom_typ1"/>
</dbReference>
<reference evidence="3" key="2">
    <citation type="submission" date="2025-08" db="UniProtKB">
        <authorList>
            <consortium name="RefSeq"/>
        </authorList>
    </citation>
    <scope>IDENTIFICATION</scope>
    <source>
        <tissue evidence="3">Leaf</tissue>
    </source>
</reference>
<proteinExistence type="predicted"/>
<evidence type="ECO:0000313" key="3">
    <source>
        <dbReference type="RefSeq" id="XP_019101954.1"/>
    </source>
</evidence>
<feature type="domain" description="F-box associated beta-propeller type 1" evidence="1">
    <location>
        <begin position="2"/>
        <end position="101"/>
    </location>
</feature>
<evidence type="ECO:0000259" key="1">
    <source>
        <dbReference type="Pfam" id="PF07734"/>
    </source>
</evidence>
<dbReference type="Pfam" id="PF07734">
    <property type="entry name" value="FBA_1"/>
    <property type="match status" value="2"/>
</dbReference>
<dbReference type="NCBIfam" id="TIGR01640">
    <property type="entry name" value="F_box_assoc_1"/>
    <property type="match status" value="1"/>
</dbReference>
<protein>
    <submittedName>
        <fullName evidence="3">F-box protein At3g16590</fullName>
    </submittedName>
</protein>
<evidence type="ECO:0000313" key="2">
    <source>
        <dbReference type="Proteomes" id="UP000694864"/>
    </source>
</evidence>
<keyword evidence="2" id="KW-1185">Reference proteome</keyword>
<dbReference type="RefSeq" id="XP_019101954.1">
    <property type="nucleotide sequence ID" value="XM_019246409.1"/>
</dbReference>
<dbReference type="InterPro" id="IPR050796">
    <property type="entry name" value="SCF_F-box_component"/>
</dbReference>
<dbReference type="InterPro" id="IPR017451">
    <property type="entry name" value="F-box-assoc_interact_dom"/>
</dbReference>
<feature type="domain" description="F-box associated beta-propeller type 1" evidence="1">
    <location>
        <begin position="136"/>
        <end position="446"/>
    </location>
</feature>
<reference evidence="2" key="1">
    <citation type="journal article" date="2014" name="Nat. Commun.">
        <title>The emerging biofuel crop Camelina sativa retains a highly undifferentiated hexaploid genome structure.</title>
        <authorList>
            <person name="Kagale S."/>
            <person name="Koh C."/>
            <person name="Nixon J."/>
            <person name="Bollina V."/>
            <person name="Clarke W.E."/>
            <person name="Tuteja R."/>
            <person name="Spillane C."/>
            <person name="Robinson S.J."/>
            <person name="Links M.G."/>
            <person name="Clarke C."/>
            <person name="Higgins E.E."/>
            <person name="Huebert T."/>
            <person name="Sharpe A.G."/>
            <person name="Parkin I.A."/>
        </authorList>
    </citation>
    <scope>NUCLEOTIDE SEQUENCE [LARGE SCALE GENOMIC DNA]</scope>
    <source>
        <strain evidence="2">cv. DH55</strain>
    </source>
</reference>